<protein>
    <recommendedName>
        <fullName evidence="4">Apolipoprotein N-acyltransferase</fullName>
    </recommendedName>
</protein>
<evidence type="ECO:0000256" key="1">
    <source>
        <dbReference type="SAM" id="Phobius"/>
    </source>
</evidence>
<organism evidence="2 3">
    <name type="scientific">Pseudomonas sessilinigenes</name>
    <dbReference type="NCBI Taxonomy" id="658629"/>
    <lineage>
        <taxon>Bacteria</taxon>
        <taxon>Pseudomonadati</taxon>
        <taxon>Pseudomonadota</taxon>
        <taxon>Gammaproteobacteria</taxon>
        <taxon>Pseudomonadales</taxon>
        <taxon>Pseudomonadaceae</taxon>
        <taxon>Pseudomonas</taxon>
    </lineage>
</organism>
<feature type="transmembrane region" description="Helical" evidence="1">
    <location>
        <begin position="12"/>
        <end position="30"/>
    </location>
</feature>
<feature type="transmembrane region" description="Helical" evidence="1">
    <location>
        <begin position="36"/>
        <end position="56"/>
    </location>
</feature>
<accession>A0ABX8MUH5</accession>
<evidence type="ECO:0008006" key="4">
    <source>
        <dbReference type="Google" id="ProtNLM"/>
    </source>
</evidence>
<feature type="transmembrane region" description="Helical" evidence="1">
    <location>
        <begin position="63"/>
        <end position="84"/>
    </location>
</feature>
<keyword evidence="3" id="KW-1185">Reference proteome</keyword>
<name>A0ABX8MUH5_9PSED</name>
<evidence type="ECO:0000313" key="3">
    <source>
        <dbReference type="Proteomes" id="UP000693952"/>
    </source>
</evidence>
<proteinExistence type="predicted"/>
<feature type="transmembrane region" description="Helical" evidence="1">
    <location>
        <begin position="119"/>
        <end position="139"/>
    </location>
</feature>
<keyword evidence="1" id="KW-1133">Transmembrane helix</keyword>
<sequence>MSLLHRLPLRHLPAIIAVTLGLALAIARALVPLDYFWDNFAAYWLPQALVLGLLLLTRPASAMVAGAALALAIHLLLFCLWITTPQDALGWIYYLLNFPGAVLGAAAARYLAKRRPPRSALGSGLLGFFGVALGLLLNFKLQ</sequence>
<dbReference type="RefSeq" id="WP_068589169.1">
    <property type="nucleotide sequence ID" value="NZ_CP027706.1"/>
</dbReference>
<reference evidence="2" key="1">
    <citation type="submission" date="2021-06" db="EMBL/GenBank/DDBJ databases">
        <title>Updating the genus Pseudomonas: Description of 43 new species and partition of the Pseudomonas putida group.</title>
        <authorList>
            <person name="Girard L."/>
            <person name="Lood C."/>
            <person name="Vandamme P."/>
            <person name="Rokni-Zadeh H."/>
            <person name="van Noort V."/>
            <person name="Hofte M."/>
            <person name="Lavigne R."/>
            <person name="De Mot R."/>
        </authorList>
    </citation>
    <scope>NUCLEOTIDE SEQUENCE</scope>
    <source>
        <strain evidence="2">CMR12a</strain>
    </source>
</reference>
<keyword evidence="1" id="KW-0472">Membrane</keyword>
<evidence type="ECO:0000313" key="2">
    <source>
        <dbReference type="EMBL" id="QXH42869.1"/>
    </source>
</evidence>
<keyword evidence="1" id="KW-0812">Transmembrane</keyword>
<feature type="transmembrane region" description="Helical" evidence="1">
    <location>
        <begin position="90"/>
        <end position="112"/>
    </location>
</feature>
<dbReference type="Proteomes" id="UP000693952">
    <property type="component" value="Chromosome"/>
</dbReference>
<dbReference type="EMBL" id="CP077074">
    <property type="protein sequence ID" value="QXH42869.1"/>
    <property type="molecule type" value="Genomic_DNA"/>
</dbReference>
<gene>
    <name evidence="2" type="ORF">KSS89_11830</name>
</gene>